<dbReference type="InterPro" id="IPR050416">
    <property type="entry name" value="FAD-linked_Oxidoreductase"/>
</dbReference>
<evidence type="ECO:0000256" key="4">
    <source>
        <dbReference type="ARBA" id="ARBA00023002"/>
    </source>
</evidence>
<keyword evidence="2" id="KW-0285">Flavoprotein</keyword>
<keyword evidence="3" id="KW-0274">FAD</keyword>
<dbReference type="PANTHER" id="PTHR42973">
    <property type="entry name" value="BINDING OXIDOREDUCTASE, PUTATIVE (AFU_ORTHOLOGUE AFUA_1G17690)-RELATED"/>
    <property type="match status" value="1"/>
</dbReference>
<evidence type="ECO:0000313" key="6">
    <source>
        <dbReference type="EMBL" id="CEI60002.1"/>
    </source>
</evidence>
<proteinExistence type="inferred from homology"/>
<feature type="domain" description="FAD-binding PCMH-type" evidence="5">
    <location>
        <begin position="101"/>
        <end position="272"/>
    </location>
</feature>
<dbReference type="PROSITE" id="PS51387">
    <property type="entry name" value="FAD_PCMH"/>
    <property type="match status" value="1"/>
</dbReference>
<reference evidence="7" key="1">
    <citation type="submission" date="2014-10" db="EMBL/GenBank/DDBJ databases">
        <authorList>
            <person name="King R."/>
        </authorList>
    </citation>
    <scope>NUCLEOTIDE SEQUENCE [LARGE SCALE GENOMIC DNA]</scope>
    <source>
        <strain evidence="7">A3/5</strain>
    </source>
</reference>
<dbReference type="Pfam" id="PF01565">
    <property type="entry name" value="FAD_binding_4"/>
    <property type="match status" value="1"/>
</dbReference>
<dbReference type="AlphaFoldDB" id="A0A2L2SSC7"/>
<organism evidence="6 7">
    <name type="scientific">Fusarium venenatum</name>
    <dbReference type="NCBI Taxonomy" id="56646"/>
    <lineage>
        <taxon>Eukaryota</taxon>
        <taxon>Fungi</taxon>
        <taxon>Dikarya</taxon>
        <taxon>Ascomycota</taxon>
        <taxon>Pezizomycotina</taxon>
        <taxon>Sordariomycetes</taxon>
        <taxon>Hypocreomycetidae</taxon>
        <taxon>Hypocreales</taxon>
        <taxon>Nectriaceae</taxon>
        <taxon>Fusarium</taxon>
    </lineage>
</organism>
<comment type="similarity">
    <text evidence="1">Belongs to the oxygen-dependent FAD-linked oxidoreductase family.</text>
</comment>
<sequence>MNHIKGIVEQTCIVMPNRLFDKQIHSVIFTLFTMRLSTFFVPVWLTAGIAQANRVGPRDLFVSHSVKTACAELQDSYPHMTLFPNTTEYDDEVINTWDKRSNLIPACIFRPATDKHVSKAVRIFHKTNAQFAVRGGGHLPYPGSNSINDGVLVVLAGLNKQKVNCKKGTVEVGGGSKWEDVYAALAPHGLYVNGGRLKTIGVPGLTLLGGVHYFLNKYGFTMDRVVCYDVVLGNGTQVQATKDKHPDLFWALKGGVLNYGIVTKFEFETFKAPLVTSTFQIFEDSSAPIFIKAACDMVLSDDGSVGAGAVINVNYNVTTNKATPQVFGLQEGTTSPPSRFANFTAIPNAVSRVHNVTKPIDWHSKMVTPNQMFRLNEIYQAWYTAIADIADVPGLLPTFILNLVPRTAASVAKTNGIGNTFGLEDKEPYIWWQLTTSWARPEDDLRVTTWARAFLERFHAQNTELGLATDFLYGGDVAEYQNPLLEYPQKNLDKMKRVRGDYDPDLVFSRLNWGGFKIDF</sequence>
<evidence type="ECO:0000259" key="5">
    <source>
        <dbReference type="PROSITE" id="PS51387"/>
    </source>
</evidence>
<dbReference type="GO" id="GO:0016491">
    <property type="term" value="F:oxidoreductase activity"/>
    <property type="evidence" value="ECO:0007669"/>
    <property type="project" value="UniProtKB-KW"/>
</dbReference>
<keyword evidence="4" id="KW-0560">Oxidoreductase</keyword>
<evidence type="ECO:0000256" key="2">
    <source>
        <dbReference type="ARBA" id="ARBA00022630"/>
    </source>
</evidence>
<accession>A0A2L2SSC7</accession>
<dbReference type="SUPFAM" id="SSF56176">
    <property type="entry name" value="FAD-binding/transporter-associated domain-like"/>
    <property type="match status" value="1"/>
</dbReference>
<evidence type="ECO:0000256" key="3">
    <source>
        <dbReference type="ARBA" id="ARBA00022827"/>
    </source>
</evidence>
<dbReference type="InterPro" id="IPR016166">
    <property type="entry name" value="FAD-bd_PCMH"/>
</dbReference>
<dbReference type="GO" id="GO:0071949">
    <property type="term" value="F:FAD binding"/>
    <property type="evidence" value="ECO:0007669"/>
    <property type="project" value="InterPro"/>
</dbReference>
<evidence type="ECO:0000313" key="7">
    <source>
        <dbReference type="Proteomes" id="UP000245910"/>
    </source>
</evidence>
<evidence type="ECO:0000256" key="1">
    <source>
        <dbReference type="ARBA" id="ARBA00005466"/>
    </source>
</evidence>
<dbReference type="STRING" id="56646.A0A2L2SSC7"/>
<dbReference type="EMBL" id="LN649230">
    <property type="protein sequence ID" value="CEI60002.1"/>
    <property type="molecule type" value="Genomic_DNA"/>
</dbReference>
<dbReference type="Proteomes" id="UP000245910">
    <property type="component" value="Chromosome II"/>
</dbReference>
<dbReference type="Gene3D" id="3.30.465.10">
    <property type="match status" value="1"/>
</dbReference>
<protein>
    <recommendedName>
        <fullName evidence="5">FAD-binding PCMH-type domain-containing protein</fullName>
    </recommendedName>
</protein>
<dbReference type="PANTHER" id="PTHR42973:SF53">
    <property type="entry name" value="FAD-BINDING PCMH-TYPE DOMAIN-CONTAINING PROTEIN-RELATED"/>
    <property type="match status" value="1"/>
</dbReference>
<name>A0A2L2SSC7_9HYPO</name>
<dbReference type="InterPro" id="IPR016169">
    <property type="entry name" value="FAD-bd_PCMH_sub2"/>
</dbReference>
<keyword evidence="7" id="KW-1185">Reference proteome</keyword>
<dbReference type="InterPro" id="IPR006094">
    <property type="entry name" value="Oxid_FAD_bind_N"/>
</dbReference>
<dbReference type="InterPro" id="IPR036318">
    <property type="entry name" value="FAD-bd_PCMH-like_sf"/>
</dbReference>